<evidence type="ECO:0000313" key="4">
    <source>
        <dbReference type="Proteomes" id="UP000192917"/>
    </source>
</evidence>
<dbReference type="CDD" id="cd19094">
    <property type="entry name" value="AKR_Tas-like"/>
    <property type="match status" value="1"/>
</dbReference>
<keyword evidence="4" id="KW-1185">Reference proteome</keyword>
<accession>A0A1Y6CUK1</accession>
<name>A0A1Y6CUK1_9PROT</name>
<evidence type="ECO:0000256" key="1">
    <source>
        <dbReference type="ARBA" id="ARBA00023002"/>
    </source>
</evidence>
<dbReference type="EMBL" id="FWZX01000038">
    <property type="protein sequence ID" value="SMF78150.1"/>
    <property type="molecule type" value="Genomic_DNA"/>
</dbReference>
<dbReference type="InterPro" id="IPR023210">
    <property type="entry name" value="NADP_OxRdtase_dom"/>
</dbReference>
<gene>
    <name evidence="3" type="ORF">SAMN05428998_13813</name>
</gene>
<keyword evidence="1" id="KW-0560">Oxidoreductase</keyword>
<sequence length="347" mass="38357">MDMRRLGRSDIQVSKVCLGTMTWGTQNSQDEAFEQMDYALERGVTFWDTAEMYPTPTGAETYGETERIIGNWLASRGGRERVVLATKAVGPNPTRFPYIRDGKPRLNRWHLERALDASLKRLQTDYLDLYQLHWPDRSTNHFGKLGYVHDPDEDSTPIAETLAVLAGFVTAGKVRTVGLSNETPWGVMSFLKEAEAGVGPRPVSIQNPYSLLNRSFEVGLAEVAMREAVGLLAYAPIAGGTLSGKYLDGHWPEGARMTVSKDNRRYFKPNSEPAIRAYVELARDHGLEPATLAHAFVYGREFLTASIVGATSVDQLKVAIDAAEVTLGSAVLEAIEAIHQRFTIPCP</sequence>
<dbReference type="PRINTS" id="PR00069">
    <property type="entry name" value="ALDKETRDTASE"/>
</dbReference>
<feature type="domain" description="NADP-dependent oxidoreductase" evidence="2">
    <location>
        <begin position="15"/>
        <end position="338"/>
    </location>
</feature>
<dbReference type="GO" id="GO:0016491">
    <property type="term" value="F:oxidoreductase activity"/>
    <property type="evidence" value="ECO:0007669"/>
    <property type="project" value="UniProtKB-KW"/>
</dbReference>
<dbReference type="AlphaFoldDB" id="A0A1Y6CUK1"/>
<dbReference type="Pfam" id="PF00248">
    <property type="entry name" value="Aldo_ket_red"/>
    <property type="match status" value="1"/>
</dbReference>
<evidence type="ECO:0000259" key="2">
    <source>
        <dbReference type="Pfam" id="PF00248"/>
    </source>
</evidence>
<dbReference type="STRING" id="560819.SAMN05428998_13813"/>
<dbReference type="PANTHER" id="PTHR43364:SF4">
    <property type="entry name" value="NAD(P)-LINKED OXIDOREDUCTASE SUPERFAMILY PROTEIN"/>
    <property type="match status" value="1"/>
</dbReference>
<dbReference type="Proteomes" id="UP000192917">
    <property type="component" value="Unassembled WGS sequence"/>
</dbReference>
<reference evidence="3 4" key="1">
    <citation type="submission" date="2017-04" db="EMBL/GenBank/DDBJ databases">
        <authorList>
            <person name="Afonso C.L."/>
            <person name="Miller P.J."/>
            <person name="Scott M.A."/>
            <person name="Spackman E."/>
            <person name="Goraichik I."/>
            <person name="Dimitrov K.M."/>
            <person name="Suarez D.L."/>
            <person name="Swayne D.E."/>
        </authorList>
    </citation>
    <scope>NUCLEOTIDE SEQUENCE [LARGE SCALE GENOMIC DNA]</scope>
    <source>
        <strain evidence="3 4">USBA 355</strain>
    </source>
</reference>
<dbReference type="RefSeq" id="WP_085126124.1">
    <property type="nucleotide sequence ID" value="NZ_FWZX01000038.1"/>
</dbReference>
<protein>
    <submittedName>
        <fullName evidence="3">Predicted oxidoreductase</fullName>
    </submittedName>
</protein>
<dbReference type="Gene3D" id="3.20.20.100">
    <property type="entry name" value="NADP-dependent oxidoreductase domain"/>
    <property type="match status" value="1"/>
</dbReference>
<evidence type="ECO:0000313" key="3">
    <source>
        <dbReference type="EMBL" id="SMF78150.1"/>
    </source>
</evidence>
<dbReference type="PANTHER" id="PTHR43364">
    <property type="entry name" value="NADH-SPECIFIC METHYLGLYOXAL REDUCTASE-RELATED"/>
    <property type="match status" value="1"/>
</dbReference>
<dbReference type="InterPro" id="IPR050523">
    <property type="entry name" value="AKR_Detox_Biosynth"/>
</dbReference>
<dbReference type="InterPro" id="IPR020471">
    <property type="entry name" value="AKR"/>
</dbReference>
<dbReference type="SUPFAM" id="SSF51430">
    <property type="entry name" value="NAD(P)-linked oxidoreductase"/>
    <property type="match status" value="1"/>
</dbReference>
<proteinExistence type="predicted"/>
<dbReference type="InterPro" id="IPR036812">
    <property type="entry name" value="NAD(P)_OxRdtase_dom_sf"/>
</dbReference>
<organism evidence="3 4">
    <name type="scientific">Tistlia consotensis USBA 355</name>
    <dbReference type="NCBI Taxonomy" id="560819"/>
    <lineage>
        <taxon>Bacteria</taxon>
        <taxon>Pseudomonadati</taxon>
        <taxon>Pseudomonadota</taxon>
        <taxon>Alphaproteobacteria</taxon>
        <taxon>Rhodospirillales</taxon>
        <taxon>Rhodovibrionaceae</taxon>
        <taxon>Tistlia</taxon>
    </lineage>
</organism>